<reference evidence="2 3" key="1">
    <citation type="submission" date="2022-04" db="EMBL/GenBank/DDBJ databases">
        <title>Positive selection, recombination, and allopatry shape intraspecific diversity of widespread and dominant cyanobacteria.</title>
        <authorList>
            <person name="Wei J."/>
            <person name="Shu W."/>
            <person name="Hu C."/>
        </authorList>
    </citation>
    <scope>NUCLEOTIDE SEQUENCE [LARGE SCALE GENOMIC DNA]</scope>
    <source>
        <strain evidence="2 3">AS-A4</strain>
    </source>
</reference>
<sequence length="364" mass="40744">MYHILLSRDFDLEGIEREAQAGKRPRHVIWNLSQTLGATVHVPTNDPLTLFDWLCSKIIGQPEQWALARRLVSQLTEHDTVFCLGEDVGFALAILCKFKGKRPKLAVSVMAPYRRRVRRLLKFFRLSDQIDLFAVNTQIKATYIRDYLQLSGDRIYQQPEQTDIRFFNPGAAQPKTRPLVVSAGLEQRDYQTLATATQALDVDVKICAVSPNASAKTKVVFPKVMPDNMASRHYDWSEFLQLYRDADVVVVSLLWNNYSAGLTTLIEAMACRRPVVMTRTPGLADELINLGLVTGVEAGDAAGLQHAITHLLEHPEVAAQQAEAAYARILSEHTSEYYVESMIAQLQQLGNVPQPESFAAPLPA</sequence>
<accession>A0ABV0KH92</accession>
<dbReference type="InterPro" id="IPR055259">
    <property type="entry name" value="YkvP/CgeB_Glyco_trans-like"/>
</dbReference>
<evidence type="ECO:0000313" key="3">
    <source>
        <dbReference type="Proteomes" id="UP001476950"/>
    </source>
</evidence>
<keyword evidence="2" id="KW-0328">Glycosyltransferase</keyword>
<dbReference type="Pfam" id="PF13524">
    <property type="entry name" value="Glyco_trans_1_2"/>
    <property type="match status" value="1"/>
</dbReference>
<dbReference type="GO" id="GO:0016757">
    <property type="term" value="F:glycosyltransferase activity"/>
    <property type="evidence" value="ECO:0007669"/>
    <property type="project" value="UniProtKB-KW"/>
</dbReference>
<organism evidence="2 3">
    <name type="scientific">Stenomitos frigidus AS-A4</name>
    <dbReference type="NCBI Taxonomy" id="2933935"/>
    <lineage>
        <taxon>Bacteria</taxon>
        <taxon>Bacillati</taxon>
        <taxon>Cyanobacteriota</taxon>
        <taxon>Cyanophyceae</taxon>
        <taxon>Leptolyngbyales</taxon>
        <taxon>Leptolyngbyaceae</taxon>
        <taxon>Stenomitos</taxon>
    </lineage>
</organism>
<gene>
    <name evidence="2" type="ORF">NDI38_09140</name>
</gene>
<proteinExistence type="predicted"/>
<dbReference type="RefSeq" id="WP_199305122.1">
    <property type="nucleotide sequence ID" value="NZ_JAMPLM010000006.1"/>
</dbReference>
<feature type="domain" description="Spore protein YkvP/CgeB glycosyl transferase-like" evidence="1">
    <location>
        <begin position="231"/>
        <end position="343"/>
    </location>
</feature>
<dbReference type="Proteomes" id="UP001476950">
    <property type="component" value="Unassembled WGS sequence"/>
</dbReference>
<dbReference type="EC" id="2.4.-.-" evidence="2"/>
<evidence type="ECO:0000313" key="2">
    <source>
        <dbReference type="EMBL" id="MEP1058602.1"/>
    </source>
</evidence>
<dbReference type="PANTHER" id="PTHR12526:SF590">
    <property type="entry name" value="ALPHA-MALTOSE-1-PHOSPHATE SYNTHASE"/>
    <property type="match status" value="1"/>
</dbReference>
<protein>
    <submittedName>
        <fullName evidence="2">Glycosyltransferase</fullName>
        <ecNumber evidence="2">2.4.-.-</ecNumber>
    </submittedName>
</protein>
<comment type="caution">
    <text evidence="2">The sequence shown here is derived from an EMBL/GenBank/DDBJ whole genome shotgun (WGS) entry which is preliminary data.</text>
</comment>
<dbReference type="SUPFAM" id="SSF53756">
    <property type="entry name" value="UDP-Glycosyltransferase/glycogen phosphorylase"/>
    <property type="match status" value="1"/>
</dbReference>
<evidence type="ECO:0000259" key="1">
    <source>
        <dbReference type="Pfam" id="PF13524"/>
    </source>
</evidence>
<dbReference type="Gene3D" id="3.40.50.2000">
    <property type="entry name" value="Glycogen Phosphorylase B"/>
    <property type="match status" value="1"/>
</dbReference>
<keyword evidence="2" id="KW-0808">Transferase</keyword>
<keyword evidence="3" id="KW-1185">Reference proteome</keyword>
<dbReference type="EMBL" id="JAMPLM010000006">
    <property type="protein sequence ID" value="MEP1058602.1"/>
    <property type="molecule type" value="Genomic_DNA"/>
</dbReference>
<dbReference type="PANTHER" id="PTHR12526">
    <property type="entry name" value="GLYCOSYLTRANSFERASE"/>
    <property type="match status" value="1"/>
</dbReference>
<name>A0ABV0KH92_9CYAN</name>